<feature type="compositionally biased region" description="Low complexity" evidence="1">
    <location>
        <begin position="870"/>
        <end position="881"/>
    </location>
</feature>
<protein>
    <submittedName>
        <fullName evidence="2">Uncharacterized protein</fullName>
    </submittedName>
</protein>
<feature type="region of interest" description="Disordered" evidence="1">
    <location>
        <begin position="970"/>
        <end position="1014"/>
    </location>
</feature>
<organism evidence="2 3">
    <name type="scientific">Atta colombica</name>
    <dbReference type="NCBI Taxonomy" id="520822"/>
    <lineage>
        <taxon>Eukaryota</taxon>
        <taxon>Metazoa</taxon>
        <taxon>Ecdysozoa</taxon>
        <taxon>Arthropoda</taxon>
        <taxon>Hexapoda</taxon>
        <taxon>Insecta</taxon>
        <taxon>Pterygota</taxon>
        <taxon>Neoptera</taxon>
        <taxon>Endopterygota</taxon>
        <taxon>Hymenoptera</taxon>
        <taxon>Apocrita</taxon>
        <taxon>Aculeata</taxon>
        <taxon>Formicoidea</taxon>
        <taxon>Formicidae</taxon>
        <taxon>Myrmicinae</taxon>
        <taxon>Atta</taxon>
    </lineage>
</organism>
<evidence type="ECO:0000313" key="3">
    <source>
        <dbReference type="Proteomes" id="UP000078540"/>
    </source>
</evidence>
<feature type="region of interest" description="Disordered" evidence="1">
    <location>
        <begin position="1"/>
        <end position="32"/>
    </location>
</feature>
<dbReference type="EMBL" id="KQ976736">
    <property type="protein sequence ID" value="KYM75989.1"/>
    <property type="molecule type" value="Genomic_DNA"/>
</dbReference>
<feature type="region of interest" description="Disordered" evidence="1">
    <location>
        <begin position="575"/>
        <end position="628"/>
    </location>
</feature>
<feature type="compositionally biased region" description="Polar residues" evidence="1">
    <location>
        <begin position="973"/>
        <end position="983"/>
    </location>
</feature>
<feature type="region of interest" description="Disordered" evidence="1">
    <location>
        <begin position="467"/>
        <end position="529"/>
    </location>
</feature>
<name>A0A195AVI9_9HYME</name>
<feature type="compositionally biased region" description="Basic and acidic residues" evidence="1">
    <location>
        <begin position="984"/>
        <end position="996"/>
    </location>
</feature>
<feature type="compositionally biased region" description="Polar residues" evidence="1">
    <location>
        <begin position="596"/>
        <end position="608"/>
    </location>
</feature>
<evidence type="ECO:0000256" key="1">
    <source>
        <dbReference type="SAM" id="MobiDB-lite"/>
    </source>
</evidence>
<feature type="region of interest" description="Disordered" evidence="1">
    <location>
        <begin position="852"/>
        <end position="882"/>
    </location>
</feature>
<feature type="compositionally biased region" description="Basic and acidic residues" evidence="1">
    <location>
        <begin position="517"/>
        <end position="529"/>
    </location>
</feature>
<reference evidence="2 3" key="1">
    <citation type="submission" date="2015-09" db="EMBL/GenBank/DDBJ databases">
        <title>Atta colombica WGS genome.</title>
        <authorList>
            <person name="Nygaard S."/>
            <person name="Hu H."/>
            <person name="Boomsma J."/>
            <person name="Zhang G."/>
        </authorList>
    </citation>
    <scope>NUCLEOTIDE SEQUENCE [LARGE SCALE GENOMIC DNA]</scope>
    <source>
        <strain evidence="2">Treedump-2</strain>
        <tissue evidence="2">Whole body</tissue>
    </source>
</reference>
<sequence length="1170" mass="131747">MIQKTRAPGNIPKRFPGPSLQNAGAHNARSKWSPVANNKRRCLACLPTMKLDALQVEKRIGVSGSRTHLASGTASGRRRGPHRHGGVQTYSFLFHRVLLLLAPHSLNSGIDDESSSRSRISHCRTGAFIPCGYRGLIPAETILEERKRGMPEGKCLPVVSLAQHTPADTRRELARKPARVNSIPSYRADPPWDRCSRHRETSRKVRSFCENVQEICIILSHRSDCSPVIPNSIRLRQSRDLRAVASKTSYATNRTTKPNGVPSFALDNQKNISRRDGFFIWLKNIFNKSTEDKSRKADIAIVDRAATATTFNRSEMRLANSSDKVDVVNQKLANFCTAQPTTKFEYENIRAEKRDVKNGGRAYMIQQSAIYTTSQSNRFVAGKTFERGIEPDSLWRDPGKMYRSERNCGAIEFAARGDDLDVASHYRCYTSPRHCYRLPPQRTKQPLMGLFIPNKYISMPTRALVGFAPRSTKPPIKEPNAPEKCEKKDKKKDKEKKKPVIRTDGKSVDSENQAKMVAKDNPKNDPDATFRYEEGVKLAKEQPAAKAANDNDKFAEKDQQYVMKQLWKVNLKQPKPDIASPATASLERGTEKLRIASSNFKSGDTTTRVKTDAVPTPPSPNDLAKKSYASSLKGTTADYLSTPSRQTDSSDNIIAVRQDSDDTSLYMNSKELRKIIRTSSNMLKETIIDEEYNVPEGADLDIEIKAWRNLVARSIPIKENYLSNEENLENSVFIRPEAPQPKLDVRIVRSTEDLKDKEQPDSEYTSSKSIEIKQVGSPQKSDGFFTGKKLHTMSTQIRYEHTNKITQRHIGSLLSNFVLDKTMQTKYPGFTSAFSTKPEGSMQKKMIDEALKNEQQMESKSQNEKKSNDSDSNNIPNNNRSLLSQRFSSSDQEQADANLAKTLNKIADKEMEISMNQLQNTGHKKVSQLSNFSSEFMQKNQSRYKDEEAQEETERFEESHIKYLHNKDVSGIDFNNQSTNSESVKSDAIKSIKEDSSDNNTTSDSNVKDTSNYSSKKGTISDFVRLSDPYPYNKENLEKWRMPFIKSAIYKREMSHSSNSSTVQSTLRNANDANAYANAAGESRNSHVGDAVMEISGSGDDGGARKRMGQANRFHVSSRDQRVVSDCLRGDAANVLGLQQWMEAFSQFYVDEKMDEAARSDDNAPFRTHK</sequence>
<proteinExistence type="predicted"/>
<feature type="compositionally biased region" description="Basic and acidic residues" evidence="1">
    <location>
        <begin position="852"/>
        <end position="869"/>
    </location>
</feature>
<feature type="compositionally biased region" description="Low complexity" evidence="1">
    <location>
        <begin position="998"/>
        <end position="1012"/>
    </location>
</feature>
<accession>A0A195AVI9</accession>
<feature type="compositionally biased region" description="Basic and acidic residues" evidence="1">
    <location>
        <begin position="496"/>
        <end position="509"/>
    </location>
</feature>
<evidence type="ECO:0000313" key="2">
    <source>
        <dbReference type="EMBL" id="KYM75989.1"/>
    </source>
</evidence>
<dbReference type="Proteomes" id="UP000078540">
    <property type="component" value="Unassembled WGS sequence"/>
</dbReference>
<gene>
    <name evidence="2" type="ORF">ALC53_13474</name>
</gene>
<keyword evidence="3" id="KW-1185">Reference proteome</keyword>
<dbReference type="AlphaFoldDB" id="A0A195AVI9"/>